<organism evidence="2 3">
    <name type="scientific">Henosepilachna vigintioctopunctata</name>
    <dbReference type="NCBI Taxonomy" id="420089"/>
    <lineage>
        <taxon>Eukaryota</taxon>
        <taxon>Metazoa</taxon>
        <taxon>Ecdysozoa</taxon>
        <taxon>Arthropoda</taxon>
        <taxon>Hexapoda</taxon>
        <taxon>Insecta</taxon>
        <taxon>Pterygota</taxon>
        <taxon>Neoptera</taxon>
        <taxon>Endopterygota</taxon>
        <taxon>Coleoptera</taxon>
        <taxon>Polyphaga</taxon>
        <taxon>Cucujiformia</taxon>
        <taxon>Coccinelloidea</taxon>
        <taxon>Coccinellidae</taxon>
        <taxon>Epilachninae</taxon>
        <taxon>Epilachnini</taxon>
        <taxon>Henosepilachna</taxon>
    </lineage>
</organism>
<keyword evidence="1" id="KW-0472">Membrane</keyword>
<protein>
    <submittedName>
        <fullName evidence="2">Uncharacterized protein</fullName>
    </submittedName>
</protein>
<comment type="caution">
    <text evidence="2">The sequence shown here is derived from an EMBL/GenBank/DDBJ whole genome shotgun (WGS) entry which is preliminary data.</text>
</comment>
<dbReference type="Proteomes" id="UP001431783">
    <property type="component" value="Unassembled WGS sequence"/>
</dbReference>
<keyword evidence="3" id="KW-1185">Reference proteome</keyword>
<dbReference type="EMBL" id="JARQZJ010000033">
    <property type="protein sequence ID" value="KAK9875447.1"/>
    <property type="molecule type" value="Genomic_DNA"/>
</dbReference>
<keyword evidence="1" id="KW-1133">Transmembrane helix</keyword>
<proteinExistence type="predicted"/>
<keyword evidence="1" id="KW-0812">Transmembrane</keyword>
<sequence>MMVDFSLTDLSSSMKFPGMKYVSITFIVFLSFEIYVLSLNCLSCNNENACLNSPSKACCSKGKVCFSSVVQNLPPSYGEPEYYRGCSNENNVCKSILDYNFGRCYQCDTDNCNNHTLSYSWSEIASTVN</sequence>
<dbReference type="AlphaFoldDB" id="A0AAW1U5C0"/>
<feature type="transmembrane region" description="Helical" evidence="1">
    <location>
        <begin position="21"/>
        <end position="39"/>
    </location>
</feature>
<accession>A0AAW1U5C0</accession>
<reference evidence="2 3" key="1">
    <citation type="submission" date="2023-03" db="EMBL/GenBank/DDBJ databases">
        <title>Genome insight into feeding habits of ladybird beetles.</title>
        <authorList>
            <person name="Li H.-S."/>
            <person name="Huang Y.-H."/>
            <person name="Pang H."/>
        </authorList>
    </citation>
    <scope>NUCLEOTIDE SEQUENCE [LARGE SCALE GENOMIC DNA]</scope>
    <source>
        <strain evidence="2">SYSU_2023b</strain>
        <tissue evidence="2">Whole body</tissue>
    </source>
</reference>
<name>A0AAW1U5C0_9CUCU</name>
<evidence type="ECO:0000313" key="2">
    <source>
        <dbReference type="EMBL" id="KAK9875447.1"/>
    </source>
</evidence>
<evidence type="ECO:0000256" key="1">
    <source>
        <dbReference type="SAM" id="Phobius"/>
    </source>
</evidence>
<evidence type="ECO:0000313" key="3">
    <source>
        <dbReference type="Proteomes" id="UP001431783"/>
    </source>
</evidence>
<gene>
    <name evidence="2" type="ORF">WA026_007842</name>
</gene>